<evidence type="ECO:0000313" key="3">
    <source>
        <dbReference type="Proteomes" id="UP001249959"/>
    </source>
</evidence>
<sequence>MRRLRLFFWVGLLAFGPVLAHAQQNTQATLVSELCSSISQSKYSDAPLVVKQLQSLLAQDSQSGFFERAQHMRTVGYKTPQFSYLFARTFLQAKPNLQKELLGVAKELANRKVGKLAIDFYEQVDSWQYNQQLLQTGNYAIRVQGNLSVRWQDVDSTAVPADNWDTPSSDSPAETWIQYQAKSPGPVLVWDEAFFESILNKDSLRLSAKQILFSVKDRLFFGDHARLDQGNLNLNQFQINPRKGYLLSEEMTWQEGKQAILGALRMQLKKKAGSPAFDIEFRSKQIVSQAIQGNYFKGFGRLLVRGDQRGLIGSKDKPARVEIWGPLRKLGEIWTTQALMQPNESIQIKEGAFVGYVGKKDSLYHGFVTANWIPSEAAWHFKPTQEEIRFEDSFHQVSISADLGVLHGDTQKMDFFRLSGKSQNPAWVESFDFFDAGRLDSQQGILTYDPIRILYNHLAIIKRSQANLFDIAAANKKDPQLLKGGFQQFKHAGYLNFDESTGEVSFTRLGRHYAQVKYAQKDFDRFYVPSFGGMLAKDTANISLDLGQQKLVIRGIKEVMVSDSLKANFIPSDNQIVFGQGRDFDFMGEIKIGNYRFRGQGFRFNFTEYSINLPQIDSITFVRKGTNRELGGQFRYEAGHILLAPPNNKSGRLGLAAFPKLIIPKGVVSYFDEPWRASGVYGKKHYFQVPRIELDSLTQKEITFEGSFYSDGLFPTFKSSLVLMPDQSFGFSFNQKQALAIYKSKGSYLLKSPLLMNKGGLSASGTLNYLALQATQKESHFYPDSLIATGLEASMQGKGFPNMQMGEHRFSWMQQQDSLWMRPFKQAISLYNKEVQLIGSLGMHQKQVFGRGNLTLQDGVMESSNFRFDAVTWTASEANLKIGKQMALFPPAVFMDRVALEANMSTHKIVIRPMKGDMGSAITFPYVAYQSSLSEATWDLTNQRFLLGGQQGFELKSLDSTGIAGSTIKATTAAYDLKAQYLALSGVKEVEVGSALLYPEKGVLGIQKDGAFKPFSGAKAVLSGKHLLKDLKITEGNSAGWKGEANYQFPRSDGDTVSVALRNFHFEGKNYITADGLLSEKVPLRFSKHQQFKGEVFLDTRLPNLNFKGFIRPVIGLPNFRAAWIPFENSKGEEPHLLLNKDVHDEAGRPITAGIFINAQNRLYPTFLSPQSDDLDPVLFQAEGDVIEANDRYEVKGKQTQMQLFIDKHRVEAEGPIQLFTGNQAIRAFGHLTMSTDSLLPRLDTWVNLQFPYPVKLLKVMGDRIVKYLLDEGIQSEPADDPERRDAYLKRAVQVLGKPIQEAMLTKMDQVHMALDKVAPEFANSINFSNVAWVWSPNTSAFYSTGGIPWVNVGPVDINATVKGYMEVIKKPSKEEFYGYWELSEDLWYYFAYFNGELGVYSSDPAFLASIREAVKSDKKGKLAVVEAAGDEKDAFLKRFLAYYRGTTPTKKVKKVAAPVKSTAPATKSKKGGF</sequence>
<gene>
    <name evidence="2" type="ORF">PQG45_06160</name>
</gene>
<dbReference type="RefSeq" id="WP_316070476.1">
    <property type="nucleotide sequence ID" value="NZ_JAVNWW010000002.1"/>
</dbReference>
<accession>A0ABU3TRX5</accession>
<organism evidence="2 3">
    <name type="scientific">Aquirufa regiilacus</name>
    <dbReference type="NCBI Taxonomy" id="3024868"/>
    <lineage>
        <taxon>Bacteria</taxon>
        <taxon>Pseudomonadati</taxon>
        <taxon>Bacteroidota</taxon>
        <taxon>Cytophagia</taxon>
        <taxon>Cytophagales</taxon>
        <taxon>Flectobacillaceae</taxon>
        <taxon>Aquirufa</taxon>
    </lineage>
</organism>
<comment type="caution">
    <text evidence="2">The sequence shown here is derived from an EMBL/GenBank/DDBJ whole genome shotgun (WGS) entry which is preliminary data.</text>
</comment>
<feature type="chain" id="PRO_5045725379" evidence="1">
    <location>
        <begin position="23"/>
        <end position="1474"/>
    </location>
</feature>
<protein>
    <submittedName>
        <fullName evidence="2">Uncharacterized protein</fullName>
    </submittedName>
</protein>
<proteinExistence type="predicted"/>
<evidence type="ECO:0000256" key="1">
    <source>
        <dbReference type="SAM" id="SignalP"/>
    </source>
</evidence>
<dbReference type="EMBL" id="JAVNWW010000002">
    <property type="protein sequence ID" value="MDU0808613.1"/>
    <property type="molecule type" value="Genomic_DNA"/>
</dbReference>
<dbReference type="Proteomes" id="UP001249959">
    <property type="component" value="Unassembled WGS sequence"/>
</dbReference>
<keyword evidence="1" id="KW-0732">Signal</keyword>
<evidence type="ECO:0000313" key="2">
    <source>
        <dbReference type="EMBL" id="MDU0808613.1"/>
    </source>
</evidence>
<feature type="signal peptide" evidence="1">
    <location>
        <begin position="1"/>
        <end position="22"/>
    </location>
</feature>
<keyword evidence="3" id="KW-1185">Reference proteome</keyword>
<reference evidence="2 3" key="1">
    <citation type="submission" date="2023-09" db="EMBL/GenBank/DDBJ databases">
        <title>Aquirufa genomes.</title>
        <authorList>
            <person name="Pitt A."/>
        </authorList>
    </citation>
    <scope>NUCLEOTIDE SEQUENCE [LARGE SCALE GENOMIC DNA]</scope>
    <source>
        <strain evidence="2 3">LEOWEIH-7C</strain>
    </source>
</reference>
<name>A0ABU3TRX5_9BACT</name>